<proteinExistence type="predicted"/>
<keyword evidence="1" id="KW-1133">Transmembrane helix</keyword>
<keyword evidence="1" id="KW-0472">Membrane</keyword>
<gene>
    <name evidence="2" type="ordered locus">Mchl_1006</name>
</gene>
<sequence>MRPEHHRWNSRNAGRKRRVRPEALAAAQRTFLRILVAASVVGSCAVVGKQLLMPKPSTFPYGIDQGSHGFP</sequence>
<feature type="transmembrane region" description="Helical" evidence="1">
    <location>
        <begin position="30"/>
        <end position="52"/>
    </location>
</feature>
<reference evidence="3" key="1">
    <citation type="submission" date="2008-12" db="EMBL/GenBank/DDBJ databases">
        <title>Complete sequence of chromosome of Methylobacterium chloromethanicum CM4.</title>
        <authorList>
            <consortium name="US DOE Joint Genome Institute"/>
            <person name="Lucas S."/>
            <person name="Copeland A."/>
            <person name="Lapidus A."/>
            <person name="Glavina del Rio T."/>
            <person name="Dalin E."/>
            <person name="Tice H."/>
            <person name="Bruce D."/>
            <person name="Goodwin L."/>
            <person name="Pitluck S."/>
            <person name="Chertkov O."/>
            <person name="Brettin T."/>
            <person name="Detter J.C."/>
            <person name="Han C."/>
            <person name="Larimer F."/>
            <person name="Land M."/>
            <person name="Hauser L."/>
            <person name="Kyrpides N."/>
            <person name="Mikhailova N."/>
            <person name="Marx C."/>
            <person name="Richardson P."/>
        </authorList>
    </citation>
    <scope>NUCLEOTIDE SEQUENCE [LARGE SCALE GENOMIC DNA]</scope>
    <source>
        <strain evidence="3">CM4 / NCIMB 13688</strain>
    </source>
</reference>
<dbReference type="AlphaFoldDB" id="B7KNG9"/>
<accession>B7KNG9</accession>
<dbReference type="KEGG" id="mch:Mchl_1006"/>
<reference evidence="2 3" key="2">
    <citation type="journal article" date="2012" name="J. Bacteriol.">
        <title>Complete genome sequences of six strains of the genus Methylobacterium.</title>
        <authorList>
            <person name="Marx C.J."/>
            <person name="Bringel F."/>
            <person name="Chistoserdova L."/>
            <person name="Moulin L."/>
            <person name="Farhan Ul Haque M."/>
            <person name="Fleischman D.E."/>
            <person name="Gruffaz C."/>
            <person name="Jourand P."/>
            <person name="Knief C."/>
            <person name="Lee M.C."/>
            <person name="Muller E.E."/>
            <person name="Nadalig T."/>
            <person name="Peyraud R."/>
            <person name="Roselli S."/>
            <person name="Russ L."/>
            <person name="Goodwin L.A."/>
            <person name="Ivanova N."/>
            <person name="Kyrpides N."/>
            <person name="Lajus A."/>
            <person name="Land M.L."/>
            <person name="Medigue C."/>
            <person name="Mikhailova N."/>
            <person name="Nolan M."/>
            <person name="Woyke T."/>
            <person name="Stolyar S."/>
            <person name="Vorholt J.A."/>
            <person name="Vuilleumier S."/>
        </authorList>
    </citation>
    <scope>NUCLEOTIDE SEQUENCE [LARGE SCALE GENOMIC DNA]</scope>
    <source>
        <strain evidence="3">CM4 / NCIMB 13688</strain>
    </source>
</reference>
<protein>
    <submittedName>
        <fullName evidence="2">Uncharacterized protein</fullName>
    </submittedName>
</protein>
<evidence type="ECO:0000256" key="1">
    <source>
        <dbReference type="SAM" id="Phobius"/>
    </source>
</evidence>
<dbReference type="Proteomes" id="UP000002385">
    <property type="component" value="Chromosome"/>
</dbReference>
<dbReference type="EMBL" id="CP001298">
    <property type="protein sequence ID" value="ACK81917.1"/>
    <property type="molecule type" value="Genomic_DNA"/>
</dbReference>
<dbReference type="HOGENOM" id="CLU_2735358_0_0_5"/>
<organism evidence="2 3">
    <name type="scientific">Methylorubrum extorquens (strain CM4 / NCIMB 13688)</name>
    <name type="common">Methylobacterium extorquens</name>
    <dbReference type="NCBI Taxonomy" id="440085"/>
    <lineage>
        <taxon>Bacteria</taxon>
        <taxon>Pseudomonadati</taxon>
        <taxon>Pseudomonadota</taxon>
        <taxon>Alphaproteobacteria</taxon>
        <taxon>Hyphomicrobiales</taxon>
        <taxon>Methylobacteriaceae</taxon>
        <taxon>Methylorubrum</taxon>
    </lineage>
</organism>
<keyword evidence="1" id="KW-0812">Transmembrane</keyword>
<name>B7KNG9_METC4</name>
<evidence type="ECO:0000313" key="3">
    <source>
        <dbReference type="Proteomes" id="UP000002385"/>
    </source>
</evidence>
<evidence type="ECO:0000313" key="2">
    <source>
        <dbReference type="EMBL" id="ACK81917.1"/>
    </source>
</evidence>